<organism evidence="1 2">
    <name type="scientific">Pleuronectes platessa</name>
    <name type="common">European plaice</name>
    <dbReference type="NCBI Taxonomy" id="8262"/>
    <lineage>
        <taxon>Eukaryota</taxon>
        <taxon>Metazoa</taxon>
        <taxon>Chordata</taxon>
        <taxon>Craniata</taxon>
        <taxon>Vertebrata</taxon>
        <taxon>Euteleostomi</taxon>
        <taxon>Actinopterygii</taxon>
        <taxon>Neopterygii</taxon>
        <taxon>Teleostei</taxon>
        <taxon>Neoteleostei</taxon>
        <taxon>Acanthomorphata</taxon>
        <taxon>Carangaria</taxon>
        <taxon>Pleuronectiformes</taxon>
        <taxon>Pleuronectoidei</taxon>
        <taxon>Pleuronectidae</taxon>
        <taxon>Pleuronectes</taxon>
    </lineage>
</organism>
<keyword evidence="2" id="KW-1185">Reference proteome</keyword>
<comment type="caution">
    <text evidence="1">The sequence shown here is derived from an EMBL/GenBank/DDBJ whole genome shotgun (WGS) entry which is preliminary data.</text>
</comment>
<evidence type="ECO:0000313" key="1">
    <source>
        <dbReference type="EMBL" id="CAB1424787.1"/>
    </source>
</evidence>
<accession>A0A9N7YFM5</accession>
<protein>
    <submittedName>
        <fullName evidence="1">Uncharacterized protein</fullName>
    </submittedName>
</protein>
<gene>
    <name evidence="1" type="ORF">PLEPLA_LOCUS12715</name>
</gene>
<proteinExistence type="predicted"/>
<sequence length="73" mass="8237">MSPCAENHVSEFALCDDLKKKEWWYDKLEQTLVNSQGRVILLDQDSGVCTMIKQLQEKDPGLMSLPAQLGESP</sequence>
<evidence type="ECO:0000313" key="2">
    <source>
        <dbReference type="Proteomes" id="UP001153269"/>
    </source>
</evidence>
<dbReference type="AlphaFoldDB" id="A0A9N7YFM5"/>
<name>A0A9N7YFM5_PLEPL</name>
<reference evidence="1" key="1">
    <citation type="submission" date="2020-03" db="EMBL/GenBank/DDBJ databases">
        <authorList>
            <person name="Weist P."/>
        </authorList>
    </citation>
    <scope>NUCLEOTIDE SEQUENCE</scope>
</reference>
<dbReference type="EMBL" id="CADEAL010000756">
    <property type="protein sequence ID" value="CAB1424787.1"/>
    <property type="molecule type" value="Genomic_DNA"/>
</dbReference>
<dbReference type="Proteomes" id="UP001153269">
    <property type="component" value="Unassembled WGS sequence"/>
</dbReference>